<dbReference type="InterPro" id="IPR015517">
    <property type="entry name" value="dCMP_deaminase-rel"/>
</dbReference>
<dbReference type="SUPFAM" id="SSF53927">
    <property type="entry name" value="Cytidine deaminase-like"/>
    <property type="match status" value="1"/>
</dbReference>
<proteinExistence type="predicted"/>
<evidence type="ECO:0000256" key="1">
    <source>
        <dbReference type="ARBA" id="ARBA00022801"/>
    </source>
</evidence>
<comment type="caution">
    <text evidence="2">The sequence shown here is derived from an EMBL/GenBank/DDBJ whole genome shotgun (WGS) entry which is preliminary data.</text>
</comment>
<accession>S0FSV6</accession>
<organism evidence="2 3">
    <name type="scientific">Desulfotignum phosphitoxidans DSM 13687</name>
    <dbReference type="NCBI Taxonomy" id="1286635"/>
    <lineage>
        <taxon>Bacteria</taxon>
        <taxon>Pseudomonadati</taxon>
        <taxon>Thermodesulfobacteriota</taxon>
        <taxon>Desulfobacteria</taxon>
        <taxon>Desulfobacterales</taxon>
        <taxon>Desulfobacteraceae</taxon>
        <taxon>Desulfotignum</taxon>
    </lineage>
</organism>
<dbReference type="GO" id="GO:0005737">
    <property type="term" value="C:cytoplasm"/>
    <property type="evidence" value="ECO:0007669"/>
    <property type="project" value="TreeGrafter"/>
</dbReference>
<dbReference type="InterPro" id="IPR027417">
    <property type="entry name" value="P-loop_NTPase"/>
</dbReference>
<protein>
    <submittedName>
        <fullName evidence="2">Putative CMP/dCMP deaminase, zinc-binding protein</fullName>
        <ecNumber evidence="2">3.5.4.-</ecNumber>
    </submittedName>
</protein>
<dbReference type="PROSITE" id="PS51257">
    <property type="entry name" value="PROKAR_LIPOPROTEIN"/>
    <property type="match status" value="1"/>
</dbReference>
<keyword evidence="1 2" id="KW-0378">Hydrolase</keyword>
<gene>
    <name evidence="2" type="ORF">Dpo_10c01620</name>
</gene>
<dbReference type="GO" id="GO:0004132">
    <property type="term" value="F:dCMP deaminase activity"/>
    <property type="evidence" value="ECO:0007669"/>
    <property type="project" value="TreeGrafter"/>
</dbReference>
<evidence type="ECO:0000313" key="2">
    <source>
        <dbReference type="EMBL" id="EMS78168.1"/>
    </source>
</evidence>
<dbReference type="InterPro" id="IPR016193">
    <property type="entry name" value="Cytidine_deaminase-like"/>
</dbReference>
<dbReference type="Gene3D" id="3.40.140.10">
    <property type="entry name" value="Cytidine Deaminase, domain 2"/>
    <property type="match status" value="1"/>
</dbReference>
<dbReference type="AlphaFoldDB" id="S0FSV6"/>
<sequence>MKSDFVIIGLTGALGSGCSTIAKFLSKSLLNYKKDIQSINEAVESQIGKYYRALKGKENRYNSRMQHFDQQFQDVFIEPEDLYHAVLDQEKLDTTEKRLKILNRQLRALLLKRKLFDYYSSVDWPDFKNISMSTLIIKLVVEQSIKKGSEKIGESDEVLRYLKSGNDFLSGAKDQILRFAEENINIIDQYNNLSSYKNYGDLDNGLFCKEIDQFFHGLVSLKKKILESKDVGPEWLQDMGDNLRGTGNAFRPYRPEEKKKFNHLDILADETNKLIKFYRRRLDGKRKNHFVIDSFRNPEEVQFFRKRYGSFFLCSLYANKGLRKKRSGEFLTDRCEKRDRGKYKATIDLHKQNVPDCVLLSDYAINNDSDDDAYKNKMIKLLCLIDKPGLVYPSVEEVSMNLAYNVSLRSTCISRQVGAVITNSDGFVIATGWNDVGSGQLGCSLNCIDDYTKYSNSDSLLSVWRDKYYEFRKDGLFDDYQPNSYFCFKDIESKSFSSKKIDKAYKKFCNKQRFEKNIQNSSHEELLSFIKQNISIKRLEYARALHAEENAILQAARFGGVGISGGTI</sequence>
<dbReference type="RefSeq" id="WP_006967983.1">
    <property type="nucleotide sequence ID" value="NZ_APJX01000010.1"/>
</dbReference>
<reference evidence="2 3" key="1">
    <citation type="journal article" date="2013" name="Genome Announc.">
        <title>Draft Genome Sequence of Desulfotignum phosphitoxidans DSM 13687 Strain FiPS-3.</title>
        <authorList>
            <person name="Poehlein A."/>
            <person name="Daniel R."/>
            <person name="Simeonova D.D."/>
        </authorList>
    </citation>
    <scope>NUCLEOTIDE SEQUENCE [LARGE SCALE GENOMIC DNA]</scope>
    <source>
        <strain evidence="2 3">DSM 13687</strain>
    </source>
</reference>
<dbReference type="OrthoDB" id="9788517at2"/>
<dbReference type="Proteomes" id="UP000014216">
    <property type="component" value="Unassembled WGS sequence"/>
</dbReference>
<dbReference type="EC" id="3.5.4.-" evidence="2"/>
<keyword evidence="3" id="KW-1185">Reference proteome</keyword>
<evidence type="ECO:0000313" key="3">
    <source>
        <dbReference type="Proteomes" id="UP000014216"/>
    </source>
</evidence>
<dbReference type="Gene3D" id="3.40.50.300">
    <property type="entry name" value="P-loop containing nucleotide triphosphate hydrolases"/>
    <property type="match status" value="1"/>
</dbReference>
<dbReference type="PANTHER" id="PTHR11086:SF18">
    <property type="entry name" value="DEOXYCYTIDYLATE DEAMINASE"/>
    <property type="match status" value="1"/>
</dbReference>
<dbReference type="EMBL" id="APJX01000010">
    <property type="protein sequence ID" value="EMS78168.1"/>
    <property type="molecule type" value="Genomic_DNA"/>
</dbReference>
<name>S0FSV6_9BACT</name>
<dbReference type="SUPFAM" id="SSF52540">
    <property type="entry name" value="P-loop containing nucleoside triphosphate hydrolases"/>
    <property type="match status" value="1"/>
</dbReference>
<dbReference type="PANTHER" id="PTHR11086">
    <property type="entry name" value="DEOXYCYTIDYLATE DEAMINASE-RELATED"/>
    <property type="match status" value="1"/>
</dbReference>